<accession>A0A0N1FKL8</accession>
<proteinExistence type="predicted"/>
<dbReference type="Pfam" id="PF07024">
    <property type="entry name" value="ImpE"/>
    <property type="match status" value="1"/>
</dbReference>
<sequence>MSDTAPISSSAASLLRDGRLDDALAAATAAVRAAPADIGQRVLLAELLLFSGNLARADVILDAAGQLDPSAAVVVAEFRQLLRAEMARRQVMDEGRVPDVLDSLAPDGKASLAALTALRAHDGAQAASDMARAEELRPRAAGQLGGTPFEDFRDVDDLLPGHVETLTVTGKYFWISLSRIESMVFHPPKRQRDLFWRRCSMSVRAGPDGDVYIPALYPPRAGMDDAHRLGRATSWVEESGIVRGMGQRLLLAGESAYPVMDLQDVAFDPPHA</sequence>
<reference evidence="1 2" key="1">
    <citation type="submission" date="2015-07" db="EMBL/GenBank/DDBJ databases">
        <title>Draft Genome Sequence of Komagataeibacter intermedius Strain AF2, Isolated from Kombucha Tea.</title>
        <authorList>
            <person name="Santos R.A."/>
            <person name="Berretta A.A."/>
            <person name="Barud H.S."/>
            <person name="Ribeiro S.J."/>
            <person name="Gonzalez-Garcia L.N."/>
            <person name="Zucchi T.D."/>
            <person name="Goldman G.H."/>
            <person name="Riano-Pachon D.M."/>
        </authorList>
    </citation>
    <scope>NUCLEOTIDE SEQUENCE [LARGE SCALE GENOMIC DNA]</scope>
    <source>
        <strain evidence="1 2">AF2</strain>
    </source>
</reference>
<dbReference type="InterPro" id="IPR009211">
    <property type="entry name" value="TagJ"/>
</dbReference>
<dbReference type="AlphaFoldDB" id="A0A0N1FKL8"/>
<dbReference type="OrthoDB" id="5416084at2"/>
<dbReference type="SUPFAM" id="SSF144059">
    <property type="entry name" value="ImpE-like"/>
    <property type="match status" value="1"/>
</dbReference>
<dbReference type="Gene3D" id="1.25.40.10">
    <property type="entry name" value="Tetratricopeptide repeat domain"/>
    <property type="match status" value="1"/>
</dbReference>
<dbReference type="Proteomes" id="UP000031553">
    <property type="component" value="Unassembled WGS sequence"/>
</dbReference>
<dbReference type="PIRSF" id="PIRSF029288">
    <property type="entry name" value="SciE_ImpE"/>
    <property type="match status" value="1"/>
</dbReference>
<evidence type="ECO:0000313" key="1">
    <source>
        <dbReference type="EMBL" id="KPH86589.1"/>
    </source>
</evidence>
<dbReference type="Pfam" id="PF14559">
    <property type="entry name" value="TPR_19"/>
    <property type="match status" value="1"/>
</dbReference>
<gene>
    <name evidence="1" type="ORF">GLUCOINTEAF2_0202640</name>
</gene>
<dbReference type="EMBL" id="JUFX02000196">
    <property type="protein sequence ID" value="KPH86589.1"/>
    <property type="molecule type" value="Genomic_DNA"/>
</dbReference>
<protein>
    <submittedName>
        <fullName evidence="1">SciE type virulence protein</fullName>
    </submittedName>
</protein>
<name>A0A0N1FKL8_9PROT</name>
<dbReference type="RefSeq" id="WP_039735411.1">
    <property type="nucleotide sequence ID" value="NZ_JUFX02000196.1"/>
</dbReference>
<organism evidence="1 2">
    <name type="scientific">Komagataeibacter intermedius AF2</name>
    <dbReference type="NCBI Taxonomy" id="1458464"/>
    <lineage>
        <taxon>Bacteria</taxon>
        <taxon>Pseudomonadati</taxon>
        <taxon>Pseudomonadota</taxon>
        <taxon>Alphaproteobacteria</taxon>
        <taxon>Acetobacterales</taxon>
        <taxon>Acetobacteraceae</taxon>
        <taxon>Komagataeibacter</taxon>
    </lineage>
</organism>
<dbReference type="InterPro" id="IPR011990">
    <property type="entry name" value="TPR-like_helical_dom_sf"/>
</dbReference>
<evidence type="ECO:0000313" key="2">
    <source>
        <dbReference type="Proteomes" id="UP000031553"/>
    </source>
</evidence>
<comment type="caution">
    <text evidence="1">The sequence shown here is derived from an EMBL/GenBank/DDBJ whole genome shotgun (WGS) entry which is preliminary data.</text>
</comment>